<dbReference type="RefSeq" id="WP_015219216.1">
    <property type="nucleotide sequence ID" value="NZ_CP138348.1"/>
</dbReference>
<organism evidence="1">
    <name type="scientific">Cyanobacterium aponinum AL20115</name>
    <dbReference type="NCBI Taxonomy" id="3090662"/>
    <lineage>
        <taxon>Bacteria</taxon>
        <taxon>Bacillati</taxon>
        <taxon>Cyanobacteriota</taxon>
        <taxon>Cyanophyceae</taxon>
        <taxon>Oscillatoriophycideae</taxon>
        <taxon>Chroococcales</taxon>
        <taxon>Geminocystaceae</taxon>
        <taxon>Cyanobacterium</taxon>
    </lineage>
</organism>
<gene>
    <name evidence="1" type="ORF">SAY89_06060</name>
</gene>
<proteinExistence type="predicted"/>
<evidence type="ECO:0000313" key="1">
    <source>
        <dbReference type="EMBL" id="WPF89831.1"/>
    </source>
</evidence>
<sequence>MITVKGEIQYRAIASGTWVLVSDTGETYELYKPSENLRQEGLKVEIKGNIRSDVMTIAMVGQILEVKEFSICR</sequence>
<accession>A0AAF1C5Y4</accession>
<reference evidence="1" key="1">
    <citation type="submission" date="2023-11" db="EMBL/GenBank/DDBJ databases">
        <title>Genome sequence of Cyanobacterium aponinum BCRC AL20115.</title>
        <authorList>
            <person name="Chang H.-Y."/>
            <person name="Lin K.-M."/>
            <person name="Hsueh H.-T."/>
            <person name="Chu H.-A."/>
            <person name="Kuo C.-H."/>
        </authorList>
    </citation>
    <scope>NUCLEOTIDE SEQUENCE</scope>
    <source>
        <strain evidence="1">AL20115</strain>
    </source>
</reference>
<name>A0AAF1C5Y4_9CHRO</name>
<protein>
    <submittedName>
        <fullName evidence="1">Uncharacterized protein</fullName>
    </submittedName>
</protein>
<dbReference type="EMBL" id="CP138348">
    <property type="protein sequence ID" value="WPF89831.1"/>
    <property type="molecule type" value="Genomic_DNA"/>
</dbReference>
<dbReference type="AlphaFoldDB" id="A0AAF1C5Y4"/>